<dbReference type="InterPro" id="IPR027417">
    <property type="entry name" value="P-loop_NTPase"/>
</dbReference>
<keyword evidence="1" id="KW-0518">Myosin</keyword>
<sequence>MPHSHVRLKSPEPLKSKSDFTIYVRRMPHNFSWIFVNALEVLRLKDSHRELGIASTFTKKLQSWFQLPDGKWELARIMSSSGREWVISLSEEKTKAGPVLVAVNPFKKVPLYGNDYIEAYRCKSSDLPHVYAITDNT</sequence>
<evidence type="ECO:0000313" key="6">
    <source>
        <dbReference type="Proteomes" id="UP001237642"/>
    </source>
</evidence>
<dbReference type="Pfam" id="PF25369">
    <property type="entry name" value="SH3_VIII-1_N"/>
    <property type="match status" value="1"/>
</dbReference>
<dbReference type="Gene3D" id="3.40.850.10">
    <property type="entry name" value="Kinesin motor domain"/>
    <property type="match status" value="1"/>
</dbReference>
<comment type="caution">
    <text evidence="5">The sequence shown here is derived from an EMBL/GenBank/DDBJ whole genome shotgun (WGS) entry which is preliminary data.</text>
</comment>
<keyword evidence="6" id="KW-1185">Reference proteome</keyword>
<dbReference type="GO" id="GO:0005524">
    <property type="term" value="F:ATP binding"/>
    <property type="evidence" value="ECO:0007669"/>
    <property type="project" value="InterPro"/>
</dbReference>
<evidence type="ECO:0000259" key="3">
    <source>
        <dbReference type="Pfam" id="PF00063"/>
    </source>
</evidence>
<feature type="domain" description="Myosin motor" evidence="3">
    <location>
        <begin position="94"/>
        <end position="136"/>
    </location>
</feature>
<dbReference type="InterPro" id="IPR001609">
    <property type="entry name" value="Myosin_head_motor_dom-like"/>
</dbReference>
<reference evidence="5" key="2">
    <citation type="submission" date="2023-05" db="EMBL/GenBank/DDBJ databases">
        <authorList>
            <person name="Schelkunov M.I."/>
        </authorList>
    </citation>
    <scope>NUCLEOTIDE SEQUENCE</scope>
    <source>
        <strain evidence="5">Hsosn_3</strain>
        <tissue evidence="5">Leaf</tissue>
    </source>
</reference>
<dbReference type="EMBL" id="JAUIZM010000011">
    <property type="protein sequence ID" value="KAK1354731.1"/>
    <property type="molecule type" value="Genomic_DNA"/>
</dbReference>
<feature type="domain" description="Myosin-1-3 N-terminal SH3" evidence="4">
    <location>
        <begin position="61"/>
        <end position="93"/>
    </location>
</feature>
<organism evidence="5 6">
    <name type="scientific">Heracleum sosnowskyi</name>
    <dbReference type="NCBI Taxonomy" id="360622"/>
    <lineage>
        <taxon>Eukaryota</taxon>
        <taxon>Viridiplantae</taxon>
        <taxon>Streptophyta</taxon>
        <taxon>Embryophyta</taxon>
        <taxon>Tracheophyta</taxon>
        <taxon>Spermatophyta</taxon>
        <taxon>Magnoliopsida</taxon>
        <taxon>eudicotyledons</taxon>
        <taxon>Gunneridae</taxon>
        <taxon>Pentapetalae</taxon>
        <taxon>asterids</taxon>
        <taxon>campanulids</taxon>
        <taxon>Apiales</taxon>
        <taxon>Apiaceae</taxon>
        <taxon>Apioideae</taxon>
        <taxon>apioid superclade</taxon>
        <taxon>Tordylieae</taxon>
        <taxon>Tordyliinae</taxon>
        <taxon>Heracleum</taxon>
    </lineage>
</organism>
<dbReference type="InterPro" id="IPR057535">
    <property type="entry name" value="MYO1-3_N_SH3"/>
</dbReference>
<name>A0AAD8GVE1_9APIA</name>
<dbReference type="SUPFAM" id="SSF52540">
    <property type="entry name" value="P-loop containing nucleoside triphosphate hydrolases"/>
    <property type="match status" value="1"/>
</dbReference>
<dbReference type="AlphaFoldDB" id="A0AAD8GVE1"/>
<gene>
    <name evidence="5" type="ORF">POM88_047987</name>
</gene>
<evidence type="ECO:0000256" key="1">
    <source>
        <dbReference type="ARBA" id="ARBA00023123"/>
    </source>
</evidence>
<keyword evidence="2" id="KW-0505">Motor protein</keyword>
<evidence type="ECO:0000256" key="2">
    <source>
        <dbReference type="ARBA" id="ARBA00023175"/>
    </source>
</evidence>
<proteinExistence type="predicted"/>
<evidence type="ECO:0000259" key="4">
    <source>
        <dbReference type="Pfam" id="PF25369"/>
    </source>
</evidence>
<reference evidence="5" key="1">
    <citation type="submission" date="2023-02" db="EMBL/GenBank/DDBJ databases">
        <title>Genome of toxic invasive species Heracleum sosnowskyi carries increased number of genes despite the absence of recent whole-genome duplications.</title>
        <authorList>
            <person name="Schelkunov M."/>
            <person name="Shtratnikova V."/>
            <person name="Makarenko M."/>
            <person name="Klepikova A."/>
            <person name="Omelchenko D."/>
            <person name="Novikova G."/>
            <person name="Obukhova E."/>
            <person name="Bogdanov V."/>
            <person name="Penin A."/>
            <person name="Logacheva M."/>
        </authorList>
    </citation>
    <scope>NUCLEOTIDE SEQUENCE</scope>
    <source>
        <strain evidence="5">Hsosn_3</strain>
        <tissue evidence="5">Leaf</tissue>
    </source>
</reference>
<protein>
    <submittedName>
        <fullName evidence="5">Uncharacterized protein</fullName>
    </submittedName>
</protein>
<accession>A0AAD8GVE1</accession>
<dbReference type="Proteomes" id="UP001237642">
    <property type="component" value="Unassembled WGS sequence"/>
</dbReference>
<evidence type="ECO:0000313" key="5">
    <source>
        <dbReference type="EMBL" id="KAK1354731.1"/>
    </source>
</evidence>
<dbReference type="GO" id="GO:0016459">
    <property type="term" value="C:myosin complex"/>
    <property type="evidence" value="ECO:0007669"/>
    <property type="project" value="UniProtKB-KW"/>
</dbReference>
<dbReference type="Pfam" id="PF00063">
    <property type="entry name" value="Myosin_head"/>
    <property type="match status" value="1"/>
</dbReference>
<dbReference type="InterPro" id="IPR036961">
    <property type="entry name" value="Kinesin_motor_dom_sf"/>
</dbReference>
<dbReference type="GO" id="GO:0003774">
    <property type="term" value="F:cytoskeletal motor activity"/>
    <property type="evidence" value="ECO:0007669"/>
    <property type="project" value="InterPro"/>
</dbReference>